<dbReference type="SUPFAM" id="SSF52418">
    <property type="entry name" value="Nucleoside phosphorylase/phosphoribosyltransferase catalytic domain"/>
    <property type="match status" value="1"/>
</dbReference>
<name>A0ABS2DVT8_9BURK</name>
<feature type="domain" description="Glycosyl transferase family 3" evidence="4">
    <location>
        <begin position="3"/>
        <end position="69"/>
    </location>
</feature>
<dbReference type="Gene3D" id="3.40.1030.10">
    <property type="entry name" value="Nucleoside phosphorylase/phosphoribosyltransferase catalytic domain"/>
    <property type="match status" value="1"/>
</dbReference>
<reference evidence="5 6" key="1">
    <citation type="journal article" date="2021" name="Sci. Rep.">
        <title>The distribution of antibiotic resistance genes in chicken gut microbiota commensals.</title>
        <authorList>
            <person name="Juricova H."/>
            <person name="Matiasovicova J."/>
            <person name="Kubasova T."/>
            <person name="Cejkova D."/>
            <person name="Rychlik I."/>
        </authorList>
    </citation>
    <scope>NUCLEOTIDE SEQUENCE [LARGE SCALE GENOMIC DNA]</scope>
    <source>
        <strain evidence="5 6">An829</strain>
    </source>
</reference>
<dbReference type="GO" id="GO:0016757">
    <property type="term" value="F:glycosyltransferase activity"/>
    <property type="evidence" value="ECO:0007669"/>
    <property type="project" value="UniProtKB-KW"/>
</dbReference>
<keyword evidence="3" id="KW-0057">Aromatic amino acid biosynthesis</keyword>
<evidence type="ECO:0000256" key="3">
    <source>
        <dbReference type="ARBA" id="ARBA00022822"/>
    </source>
</evidence>
<evidence type="ECO:0000313" key="6">
    <source>
        <dbReference type="Proteomes" id="UP000715095"/>
    </source>
</evidence>
<sequence>VPRAEMSDLLGEEAAYNAERLRRILEGEPGAQADFVALNAAAGLLVGGKVDDLQTGYELAKSLLAAGSAVQTLDRFLAVSQRLSAG</sequence>
<protein>
    <submittedName>
        <fullName evidence="5">Anthranilate phosphoribosyltransferase</fullName>
    </submittedName>
</protein>
<feature type="non-terminal residue" evidence="5">
    <location>
        <position position="1"/>
    </location>
</feature>
<keyword evidence="2" id="KW-0808">Transferase</keyword>
<dbReference type="InterPro" id="IPR035902">
    <property type="entry name" value="Nuc_phospho_transferase"/>
</dbReference>
<dbReference type="PANTHER" id="PTHR43285:SF2">
    <property type="entry name" value="ANTHRANILATE PHOSPHORIBOSYLTRANSFERASE"/>
    <property type="match status" value="1"/>
</dbReference>
<dbReference type="PANTHER" id="PTHR43285">
    <property type="entry name" value="ANTHRANILATE PHOSPHORIBOSYLTRANSFERASE"/>
    <property type="match status" value="1"/>
</dbReference>
<dbReference type="InterPro" id="IPR000312">
    <property type="entry name" value="Glycosyl_Trfase_fam3"/>
</dbReference>
<comment type="caution">
    <text evidence="5">The sequence shown here is derived from an EMBL/GenBank/DDBJ whole genome shotgun (WGS) entry which is preliminary data.</text>
</comment>
<gene>
    <name evidence="5" type="ORF">H6A60_12960</name>
</gene>
<keyword evidence="3" id="KW-0822">Tryptophan biosynthesis</keyword>
<dbReference type="Pfam" id="PF00591">
    <property type="entry name" value="Glycos_transf_3"/>
    <property type="match status" value="1"/>
</dbReference>
<keyword evidence="6" id="KW-1185">Reference proteome</keyword>
<dbReference type="InterPro" id="IPR005940">
    <property type="entry name" value="Anthranilate_Pribosyl_Tfrase"/>
</dbReference>
<dbReference type="EMBL" id="JACJJC010000409">
    <property type="protein sequence ID" value="MBM6705373.1"/>
    <property type="molecule type" value="Genomic_DNA"/>
</dbReference>
<dbReference type="Proteomes" id="UP000715095">
    <property type="component" value="Unassembled WGS sequence"/>
</dbReference>
<organism evidence="5 6">
    <name type="scientific">Sutterella massiliensis</name>
    <dbReference type="NCBI Taxonomy" id="1816689"/>
    <lineage>
        <taxon>Bacteria</taxon>
        <taxon>Pseudomonadati</taxon>
        <taxon>Pseudomonadota</taxon>
        <taxon>Betaproteobacteria</taxon>
        <taxon>Burkholderiales</taxon>
        <taxon>Sutterellaceae</taxon>
        <taxon>Sutterella</taxon>
    </lineage>
</organism>
<accession>A0ABS2DVT8</accession>
<evidence type="ECO:0000256" key="2">
    <source>
        <dbReference type="ARBA" id="ARBA00022679"/>
    </source>
</evidence>
<proteinExistence type="predicted"/>
<keyword evidence="3" id="KW-0028">Amino-acid biosynthesis</keyword>
<evidence type="ECO:0000259" key="4">
    <source>
        <dbReference type="Pfam" id="PF00591"/>
    </source>
</evidence>
<evidence type="ECO:0000256" key="1">
    <source>
        <dbReference type="ARBA" id="ARBA00022676"/>
    </source>
</evidence>
<keyword evidence="1 5" id="KW-0328">Glycosyltransferase</keyword>
<evidence type="ECO:0000313" key="5">
    <source>
        <dbReference type="EMBL" id="MBM6705373.1"/>
    </source>
</evidence>